<organism evidence="8 9">
    <name type="scientific">Streptococcus cuniculi</name>
    <dbReference type="NCBI Taxonomy" id="1432788"/>
    <lineage>
        <taxon>Bacteria</taxon>
        <taxon>Bacillati</taxon>
        <taxon>Bacillota</taxon>
        <taxon>Bacilli</taxon>
        <taxon>Lactobacillales</taxon>
        <taxon>Streptococcaceae</taxon>
        <taxon>Streptococcus</taxon>
    </lineage>
</organism>
<dbReference type="RefSeq" id="WP_075105105.1">
    <property type="nucleotide sequence ID" value="NZ_MSJM01000006.1"/>
</dbReference>
<evidence type="ECO:0000313" key="8">
    <source>
        <dbReference type="EMBL" id="OLF47428.1"/>
    </source>
</evidence>
<name>A0A1Q8E6K4_9STRE</name>
<dbReference type="GO" id="GO:0005886">
    <property type="term" value="C:plasma membrane"/>
    <property type="evidence" value="ECO:0007669"/>
    <property type="project" value="UniProtKB-SubCell"/>
</dbReference>
<dbReference type="PANTHER" id="PTHR33545">
    <property type="entry name" value="UPF0750 MEMBRANE PROTEIN YITT-RELATED"/>
    <property type="match status" value="1"/>
</dbReference>
<dbReference type="Proteomes" id="UP000186890">
    <property type="component" value="Unassembled WGS sequence"/>
</dbReference>
<feature type="transmembrane region" description="Helical" evidence="6">
    <location>
        <begin position="7"/>
        <end position="27"/>
    </location>
</feature>
<dbReference type="InterPro" id="IPR015867">
    <property type="entry name" value="N-reg_PII/ATP_PRibTrfase_C"/>
</dbReference>
<feature type="transmembrane region" description="Helical" evidence="6">
    <location>
        <begin position="78"/>
        <end position="97"/>
    </location>
</feature>
<dbReference type="AlphaFoldDB" id="A0A1Q8E6K4"/>
<dbReference type="Gene3D" id="3.30.70.120">
    <property type="match status" value="1"/>
</dbReference>
<dbReference type="OrthoDB" id="1758221at2"/>
<keyword evidence="5 6" id="KW-0472">Membrane</keyword>
<keyword evidence="9" id="KW-1185">Reference proteome</keyword>
<dbReference type="InterPro" id="IPR019264">
    <property type="entry name" value="DUF2179"/>
</dbReference>
<evidence type="ECO:0000256" key="1">
    <source>
        <dbReference type="ARBA" id="ARBA00004651"/>
    </source>
</evidence>
<proteinExistence type="predicted"/>
<dbReference type="Pfam" id="PF10035">
    <property type="entry name" value="DUF2179"/>
    <property type="match status" value="1"/>
</dbReference>
<protein>
    <recommendedName>
        <fullName evidence="7">DUF2179 domain-containing protein</fullName>
    </recommendedName>
</protein>
<dbReference type="InterPro" id="IPR051461">
    <property type="entry name" value="UPF0750_membrane"/>
</dbReference>
<comment type="caution">
    <text evidence="8">The sequence shown here is derived from an EMBL/GenBank/DDBJ whole genome shotgun (WGS) entry which is preliminary data.</text>
</comment>
<evidence type="ECO:0000259" key="7">
    <source>
        <dbReference type="Pfam" id="PF10035"/>
    </source>
</evidence>
<dbReference type="PANTHER" id="PTHR33545:SF9">
    <property type="entry name" value="UPF0750 MEMBRANE PROTEIN YITE"/>
    <property type="match status" value="1"/>
</dbReference>
<evidence type="ECO:0000256" key="2">
    <source>
        <dbReference type="ARBA" id="ARBA00022475"/>
    </source>
</evidence>
<keyword evidence="2" id="KW-1003">Cell membrane</keyword>
<keyword evidence="3 6" id="KW-0812">Transmembrane</keyword>
<feature type="transmembrane region" description="Helical" evidence="6">
    <location>
        <begin position="170"/>
        <end position="190"/>
    </location>
</feature>
<feature type="transmembrane region" description="Helical" evidence="6">
    <location>
        <begin position="47"/>
        <end position="71"/>
    </location>
</feature>
<dbReference type="PIRSF" id="PIRSF006483">
    <property type="entry name" value="Membrane_protein_YitT"/>
    <property type="match status" value="1"/>
</dbReference>
<evidence type="ECO:0000256" key="4">
    <source>
        <dbReference type="ARBA" id="ARBA00022989"/>
    </source>
</evidence>
<comment type="subcellular location">
    <subcellularLocation>
        <location evidence="1">Cell membrane</location>
        <topology evidence="1">Multi-pass membrane protein</topology>
    </subcellularLocation>
</comment>
<evidence type="ECO:0000256" key="3">
    <source>
        <dbReference type="ARBA" id="ARBA00022692"/>
    </source>
</evidence>
<keyword evidence="4 6" id="KW-1133">Transmembrane helix</keyword>
<sequence>MKQKIKDFALVTIGAFISAVAFNSMFVENHIASGGVGGLAISMNALFGWNTANFVLYANIPLLLLCFFCLGKEVFIKTVYGAWIYPIFIKLTAGLPTLTHNTLLAAIFGGAVLGFGLGLVFIGHSSTGGTGIIVQLFEKYTPIPLGTSMAFVDGIVVGLGFIAFDADTVMYSIIALLSITYVVNLVMAGADSSRNIMIISRHHAKIKEYITKVADRGVTELPMVGGFTGQENRMLMTTVSRLEYQKLETNILAIDETAFIVVMPATQVRGRGFSLQKMHPNLEKDILIPM</sequence>
<reference evidence="9" key="1">
    <citation type="submission" date="2016-12" db="EMBL/GenBank/DDBJ databases">
        <authorList>
            <person name="Gulvik C.A."/>
        </authorList>
    </citation>
    <scope>NUCLEOTIDE SEQUENCE [LARGE SCALE GENOMIC DNA]</scope>
    <source>
        <strain evidence="9">NED12-00049-6B</strain>
    </source>
</reference>
<evidence type="ECO:0000313" key="9">
    <source>
        <dbReference type="Proteomes" id="UP000186890"/>
    </source>
</evidence>
<evidence type="ECO:0000256" key="6">
    <source>
        <dbReference type="SAM" id="Phobius"/>
    </source>
</evidence>
<feature type="domain" description="DUF2179" evidence="7">
    <location>
        <begin position="216"/>
        <end position="270"/>
    </location>
</feature>
<dbReference type="EMBL" id="MSJM01000006">
    <property type="protein sequence ID" value="OLF47428.1"/>
    <property type="molecule type" value="Genomic_DNA"/>
</dbReference>
<gene>
    <name evidence="8" type="ORF">BU202_07135</name>
</gene>
<dbReference type="Pfam" id="PF02588">
    <property type="entry name" value="YitT_membrane"/>
    <property type="match status" value="1"/>
</dbReference>
<dbReference type="CDD" id="cd16380">
    <property type="entry name" value="YitT_C"/>
    <property type="match status" value="1"/>
</dbReference>
<feature type="transmembrane region" description="Helical" evidence="6">
    <location>
        <begin position="143"/>
        <end position="164"/>
    </location>
</feature>
<evidence type="ECO:0000256" key="5">
    <source>
        <dbReference type="ARBA" id="ARBA00023136"/>
    </source>
</evidence>
<dbReference type="InterPro" id="IPR003740">
    <property type="entry name" value="YitT"/>
</dbReference>
<accession>A0A1Q8E6K4</accession>
<feature type="transmembrane region" description="Helical" evidence="6">
    <location>
        <begin position="103"/>
        <end position="122"/>
    </location>
</feature>